<proteinExistence type="predicted"/>
<protein>
    <submittedName>
        <fullName evidence="2">Uncharacterized protein</fullName>
    </submittedName>
</protein>
<sequence length="116" mass="12663">MFAGGYTGGPVGRKPSVHAENLQIPKPTGPGAGVRKSSSGSGKMLSMSYSESIRSGISRYHSEQGLSGPRPPDQAQLQRLREQRAAAQVRNMEDFLRMNCLALEECVSYQTGMKYR</sequence>
<keyword evidence="3" id="KW-1185">Reference proteome</keyword>
<evidence type="ECO:0000313" key="3">
    <source>
        <dbReference type="Proteomes" id="UP000829720"/>
    </source>
</evidence>
<feature type="compositionally biased region" description="Low complexity" evidence="1">
    <location>
        <begin position="36"/>
        <end position="50"/>
    </location>
</feature>
<reference evidence="2" key="1">
    <citation type="submission" date="2021-01" db="EMBL/GenBank/DDBJ databases">
        <authorList>
            <person name="Zahm M."/>
            <person name="Roques C."/>
            <person name="Cabau C."/>
            <person name="Klopp C."/>
            <person name="Donnadieu C."/>
            <person name="Jouanno E."/>
            <person name="Lampietro C."/>
            <person name="Louis A."/>
            <person name="Herpin A."/>
            <person name="Echchiki A."/>
            <person name="Berthelot C."/>
            <person name="Parey E."/>
            <person name="Roest-Crollius H."/>
            <person name="Braasch I."/>
            <person name="Postlethwait J."/>
            <person name="Bobe J."/>
            <person name="Montfort J."/>
            <person name="Bouchez O."/>
            <person name="Begum T."/>
            <person name="Mejri S."/>
            <person name="Adams A."/>
            <person name="Chen W.-J."/>
            <person name="Guiguen Y."/>
        </authorList>
    </citation>
    <scope>NUCLEOTIDE SEQUENCE</scope>
    <source>
        <tissue evidence="2">Blood</tissue>
    </source>
</reference>
<dbReference type="Proteomes" id="UP000829720">
    <property type="component" value="Unassembled WGS sequence"/>
</dbReference>
<gene>
    <name evidence="2" type="ORF">AGOR_G00154370</name>
</gene>
<name>A0A8T3CYV9_9TELE</name>
<dbReference type="AlphaFoldDB" id="A0A8T3CYV9"/>
<dbReference type="EMBL" id="JAERUA010000014">
    <property type="protein sequence ID" value="KAI1890503.1"/>
    <property type="molecule type" value="Genomic_DNA"/>
</dbReference>
<evidence type="ECO:0000256" key="1">
    <source>
        <dbReference type="SAM" id="MobiDB-lite"/>
    </source>
</evidence>
<comment type="caution">
    <text evidence="2">The sequence shown here is derived from an EMBL/GenBank/DDBJ whole genome shotgun (WGS) entry which is preliminary data.</text>
</comment>
<feature type="region of interest" description="Disordered" evidence="1">
    <location>
        <begin position="1"/>
        <end position="80"/>
    </location>
</feature>
<feature type="compositionally biased region" description="Gly residues" evidence="1">
    <location>
        <begin position="1"/>
        <end position="11"/>
    </location>
</feature>
<dbReference type="OrthoDB" id="8930662at2759"/>
<evidence type="ECO:0000313" key="2">
    <source>
        <dbReference type="EMBL" id="KAI1890503.1"/>
    </source>
</evidence>
<accession>A0A8T3CYV9</accession>
<organism evidence="2 3">
    <name type="scientific">Albula goreensis</name>
    <dbReference type="NCBI Taxonomy" id="1534307"/>
    <lineage>
        <taxon>Eukaryota</taxon>
        <taxon>Metazoa</taxon>
        <taxon>Chordata</taxon>
        <taxon>Craniata</taxon>
        <taxon>Vertebrata</taxon>
        <taxon>Euteleostomi</taxon>
        <taxon>Actinopterygii</taxon>
        <taxon>Neopterygii</taxon>
        <taxon>Teleostei</taxon>
        <taxon>Albuliformes</taxon>
        <taxon>Albulidae</taxon>
        <taxon>Albula</taxon>
    </lineage>
</organism>